<reference evidence="3 4" key="1">
    <citation type="submission" date="2016-10" db="EMBL/GenBank/DDBJ databases">
        <authorList>
            <person name="de Groot N.N."/>
        </authorList>
    </citation>
    <scope>NUCLEOTIDE SEQUENCE [LARGE SCALE GENOMIC DNA]</scope>
    <source>
        <strain evidence="3 4">LMG 27941</strain>
    </source>
</reference>
<protein>
    <submittedName>
        <fullName evidence="3">Uncharacterized protein</fullName>
    </submittedName>
</protein>
<feature type="compositionally biased region" description="Polar residues" evidence="2">
    <location>
        <begin position="237"/>
        <end position="247"/>
    </location>
</feature>
<sequence>MATSGIDCDDDLFTSLISATPEEVDILVDIITDFSRGRAGLDADIKKQLVQAKHSSRPAGYTEQQLDLLGHELQQFGGHSAMNLARRLLKKSAVPYAEIVNDVYQKLNGSGATSVADKERQIALALFGAGWRELPASERFERATSTKVLTGLFKLEEALPKGAASMIGLSASRSAALFTMAATTGLRLNPFGAAFTAGVGLHSSVAEAYRVTVPFVAQMGWIRLRRESPATPPATRPDTQPVATSSQTTADLVIQDGQGGTLLKLNVVQRPPAGTHRPLPTDHISALNPLLANVPGLAAMGELASGNYVMCSLPFETLTKNANGDGSVRAFVRTGGKISEQASLSLPEDLQNVLLSGAVWNAVSSAVGQKHLHDINEKLDVIKRQLDAVQHDLDEKQWEKLTGMFEYTQGVLDHYAQEGIDSTARQTLENHHSQITSLAQYFARKMSEELKRAQDVQADKLFGVDSTRQALQDSLTKMEGWVSGYLQTAQLQVVSSALRYLAEPLQRYRAQAAKALESLGQLDEIGNQSRSIYSSQMELTSSRMFSLDASLKQSFTAQLDGLTSALVQGPRDTQQLQQSLFDQGERQILLRYENGQIAEAQLLERAV</sequence>
<accession>A0A1H9DKR9</accession>
<evidence type="ECO:0000313" key="4">
    <source>
        <dbReference type="Proteomes" id="UP000199221"/>
    </source>
</evidence>
<dbReference type="Proteomes" id="UP000199221">
    <property type="component" value="Unassembled WGS sequence"/>
</dbReference>
<proteinExistence type="predicted"/>
<dbReference type="RefSeq" id="WP_094010396.1">
    <property type="nucleotide sequence ID" value="NZ_FOEQ01000002.1"/>
</dbReference>
<evidence type="ECO:0000256" key="1">
    <source>
        <dbReference type="SAM" id="Coils"/>
    </source>
</evidence>
<organism evidence="3 4">
    <name type="scientific">Pseudomonas soli</name>
    <dbReference type="NCBI Taxonomy" id="1306993"/>
    <lineage>
        <taxon>Bacteria</taxon>
        <taxon>Pseudomonadati</taxon>
        <taxon>Pseudomonadota</taxon>
        <taxon>Gammaproteobacteria</taxon>
        <taxon>Pseudomonadales</taxon>
        <taxon>Pseudomonadaceae</taxon>
        <taxon>Pseudomonas</taxon>
    </lineage>
</organism>
<dbReference type="AlphaFoldDB" id="A0A1H9DKR9"/>
<feature type="coiled-coil region" evidence="1">
    <location>
        <begin position="372"/>
        <end position="399"/>
    </location>
</feature>
<feature type="region of interest" description="Disordered" evidence="2">
    <location>
        <begin position="228"/>
        <end position="247"/>
    </location>
</feature>
<evidence type="ECO:0000313" key="3">
    <source>
        <dbReference type="EMBL" id="SEQ14001.1"/>
    </source>
</evidence>
<evidence type="ECO:0000256" key="2">
    <source>
        <dbReference type="SAM" id="MobiDB-lite"/>
    </source>
</evidence>
<name>A0A1H9DKR9_9PSED</name>
<dbReference type="EMBL" id="FOEQ01000002">
    <property type="protein sequence ID" value="SEQ14001.1"/>
    <property type="molecule type" value="Genomic_DNA"/>
</dbReference>
<keyword evidence="1" id="KW-0175">Coiled coil</keyword>
<gene>
    <name evidence="3" type="ORF">SAMN05216230_10233</name>
</gene>